<feature type="domain" description="TP-1001-like C-terminal" evidence="2">
    <location>
        <begin position="163"/>
        <end position="360"/>
    </location>
</feature>
<dbReference type="Proteomes" id="UP000186400">
    <property type="component" value="Unassembled WGS sequence"/>
</dbReference>
<protein>
    <recommendedName>
        <fullName evidence="2">TP-1001-like C-terminal domain-containing protein</fullName>
    </recommendedName>
</protein>
<keyword evidence="4" id="KW-1185">Reference proteome</keyword>
<proteinExistence type="predicted"/>
<accession>A0A1N6SBR1</accession>
<dbReference type="InterPro" id="IPR058683">
    <property type="entry name" value="TP_1001-like_C"/>
</dbReference>
<dbReference type="AlphaFoldDB" id="A0A1N6SBR1"/>
<dbReference type="STRING" id="159291.SAMN05920897_1085"/>
<dbReference type="Pfam" id="PF26342">
    <property type="entry name" value="TP_1001_2nd"/>
    <property type="match status" value="1"/>
</dbReference>
<feature type="region of interest" description="Disordered" evidence="1">
    <location>
        <begin position="329"/>
        <end position="379"/>
    </location>
</feature>
<evidence type="ECO:0000313" key="3">
    <source>
        <dbReference type="EMBL" id="SIQ38396.1"/>
    </source>
</evidence>
<gene>
    <name evidence="3" type="ORF">SAMN05920897_1085</name>
</gene>
<evidence type="ECO:0000256" key="1">
    <source>
        <dbReference type="SAM" id="MobiDB-lite"/>
    </source>
</evidence>
<name>A0A1N6SBR1_9SPIO</name>
<dbReference type="EMBL" id="FTMS01000008">
    <property type="protein sequence ID" value="SIQ38396.1"/>
    <property type="molecule type" value="Genomic_DNA"/>
</dbReference>
<sequence>MGYYLMGNEVMKSREEITMTATSRPLLIAPIFARTSVQIFQKFIVFSLTAIAAALTYPGCSALPELPDMIDQSWDPPVLKTSRSLDRNTLELTFNRSVNLTRAFFDPPLETLEIRQEDNHLFIRVEERLKPGSEYWIDALIQDDQGNTASILASFYGHNPDIPRVLINEIAVNNSTNNPEFVELRVFEAGNLGGLTLYNGSPRRWTTRKILPEIQAEAEDYVIVHFRPQNIPDEVDEITDKSASGGRRSHPEAWDLWVWDGDGLPTTSGGITLTAHPDGPILDAFLYSNRTYDPACPRRGFGTLAQFEIFQDVVARGGWEIAGAFVVPDDGVDPSPSTATRSINRDRSGINTRSKADWHIVPTRGATPGTPNSEDVFQP</sequence>
<evidence type="ECO:0000313" key="4">
    <source>
        <dbReference type="Proteomes" id="UP000186400"/>
    </source>
</evidence>
<evidence type="ECO:0000259" key="2">
    <source>
        <dbReference type="Pfam" id="PF26342"/>
    </source>
</evidence>
<feature type="compositionally biased region" description="Basic and acidic residues" evidence="1">
    <location>
        <begin position="343"/>
        <end position="358"/>
    </location>
</feature>
<feature type="compositionally biased region" description="Polar residues" evidence="1">
    <location>
        <begin position="369"/>
        <end position="379"/>
    </location>
</feature>
<organism evidence="3 4">
    <name type="scientific">Alkalispirochaeta americana</name>
    <dbReference type="NCBI Taxonomy" id="159291"/>
    <lineage>
        <taxon>Bacteria</taxon>
        <taxon>Pseudomonadati</taxon>
        <taxon>Spirochaetota</taxon>
        <taxon>Spirochaetia</taxon>
        <taxon>Spirochaetales</taxon>
        <taxon>Spirochaetaceae</taxon>
        <taxon>Alkalispirochaeta</taxon>
    </lineage>
</organism>
<reference evidence="4" key="1">
    <citation type="submission" date="2017-01" db="EMBL/GenBank/DDBJ databases">
        <authorList>
            <person name="Varghese N."/>
            <person name="Submissions S."/>
        </authorList>
    </citation>
    <scope>NUCLEOTIDE SEQUENCE [LARGE SCALE GENOMIC DNA]</scope>
    <source>
        <strain evidence="4">ASpG1</strain>
    </source>
</reference>